<dbReference type="EMBL" id="JAROCY010000021">
    <property type="protein sequence ID" value="MDF8335111.1"/>
    <property type="molecule type" value="Genomic_DNA"/>
</dbReference>
<dbReference type="InterPro" id="IPR025979">
    <property type="entry name" value="ChrR-like_cupin_dom"/>
</dbReference>
<dbReference type="Gene3D" id="2.60.120.10">
    <property type="entry name" value="Jelly Rolls"/>
    <property type="match status" value="1"/>
</dbReference>
<proteinExistence type="predicted"/>
<evidence type="ECO:0000313" key="2">
    <source>
        <dbReference type="EMBL" id="MDF8335111.1"/>
    </source>
</evidence>
<sequence length="158" mass="17067">MNNMVEDKPMNATTPINCRAVELRSLPWVDFPAALSTGGIRWKLLNVAPELGSWAAIFDCPAGSSFASHHHIGPGEYYLTRGRMEIRGGEAEGGETVNAPAYGYEATSAFHGKTNFPVDSEFYMTFLGPLQFVDEPGGPTRALVTWDGAESAWLAAQG</sequence>
<gene>
    <name evidence="2" type="ORF">POM99_18050</name>
</gene>
<dbReference type="SUPFAM" id="SSF51182">
    <property type="entry name" value="RmlC-like cupins"/>
    <property type="match status" value="1"/>
</dbReference>
<dbReference type="RefSeq" id="WP_277279950.1">
    <property type="nucleotide sequence ID" value="NZ_JAROCY010000021.1"/>
</dbReference>
<dbReference type="Proteomes" id="UP001222770">
    <property type="component" value="Unassembled WGS sequence"/>
</dbReference>
<name>A0ABT6CMH3_9SPHN</name>
<accession>A0ABT6CMH3</accession>
<comment type="caution">
    <text evidence="2">The sequence shown here is derived from an EMBL/GenBank/DDBJ whole genome shotgun (WGS) entry which is preliminary data.</text>
</comment>
<organism evidence="2 3">
    <name type="scientific">Novosphingobium cyanobacteriorum</name>
    <dbReference type="NCBI Taxonomy" id="3024215"/>
    <lineage>
        <taxon>Bacteria</taxon>
        <taxon>Pseudomonadati</taxon>
        <taxon>Pseudomonadota</taxon>
        <taxon>Alphaproteobacteria</taxon>
        <taxon>Sphingomonadales</taxon>
        <taxon>Sphingomonadaceae</taxon>
        <taxon>Novosphingobium</taxon>
    </lineage>
</organism>
<dbReference type="InterPro" id="IPR014710">
    <property type="entry name" value="RmlC-like_jellyroll"/>
</dbReference>
<keyword evidence="3" id="KW-1185">Reference proteome</keyword>
<evidence type="ECO:0000313" key="3">
    <source>
        <dbReference type="Proteomes" id="UP001222770"/>
    </source>
</evidence>
<evidence type="ECO:0000259" key="1">
    <source>
        <dbReference type="Pfam" id="PF12973"/>
    </source>
</evidence>
<dbReference type="InterPro" id="IPR011051">
    <property type="entry name" value="RmlC_Cupin_sf"/>
</dbReference>
<protein>
    <recommendedName>
        <fullName evidence="1">ChrR-like cupin domain-containing protein</fullName>
    </recommendedName>
</protein>
<feature type="domain" description="ChrR-like cupin" evidence="1">
    <location>
        <begin position="21"/>
        <end position="131"/>
    </location>
</feature>
<dbReference type="Pfam" id="PF12973">
    <property type="entry name" value="Cupin_7"/>
    <property type="match status" value="1"/>
</dbReference>
<reference evidence="2 3" key="1">
    <citation type="submission" date="2023-03" db="EMBL/GenBank/DDBJ databases">
        <title>Novosphingobium cyanobacteriorum sp. nov., isolated from a eutrophic reservoir during the Microcystis bloom period.</title>
        <authorList>
            <person name="Kang M."/>
            <person name="Le V."/>
            <person name="Ko S.-R."/>
            <person name="Lee S.-A."/>
            <person name="Ahn C.-Y."/>
        </authorList>
    </citation>
    <scope>NUCLEOTIDE SEQUENCE [LARGE SCALE GENOMIC DNA]</scope>
    <source>
        <strain evidence="2 3">HBC54</strain>
    </source>
</reference>